<dbReference type="EMBL" id="CZCU02000124">
    <property type="protein sequence ID" value="VXD15528.1"/>
    <property type="molecule type" value="Genomic_DNA"/>
</dbReference>
<reference evidence="1" key="1">
    <citation type="submission" date="2019-10" db="EMBL/GenBank/DDBJ databases">
        <authorList>
            <consortium name="Genoscope - CEA"/>
            <person name="William W."/>
        </authorList>
    </citation>
    <scope>NUCLEOTIDE SEQUENCE [LARGE SCALE GENOMIC DNA]</scope>
    <source>
        <strain evidence="1">BBR_PRJEB10992</strain>
    </source>
</reference>
<accession>A0A7Z9BK37</accession>
<sequence length="88" mass="10110">MTIKSIAKVTSEGKLEIPPEILQQLQPLTEYEISVTESEIKLTKTQKKLSLDELFQRIDESEPDPNQPSLEEISEIVKEVRKELWGKS</sequence>
<gene>
    <name evidence="1" type="ORF">PL8927_50025</name>
</gene>
<evidence type="ECO:0008006" key="3">
    <source>
        <dbReference type="Google" id="ProtNLM"/>
    </source>
</evidence>
<proteinExistence type="predicted"/>
<dbReference type="Gene3D" id="2.10.260.10">
    <property type="match status" value="1"/>
</dbReference>
<protein>
    <recommendedName>
        <fullName evidence="3">SpoVT-AbrB domain-containing protein</fullName>
    </recommendedName>
</protein>
<dbReference type="RefSeq" id="WP_083616431.1">
    <property type="nucleotide sequence ID" value="NZ_LR734824.1"/>
</dbReference>
<dbReference type="AlphaFoldDB" id="A0A7Z9BK37"/>
<name>A0A7Z9BK37_9CYAN</name>
<comment type="caution">
    <text evidence="1">The sequence shown here is derived from an EMBL/GenBank/DDBJ whole genome shotgun (WGS) entry which is preliminary data.</text>
</comment>
<keyword evidence="2" id="KW-1185">Reference proteome</keyword>
<evidence type="ECO:0000313" key="2">
    <source>
        <dbReference type="Proteomes" id="UP000184550"/>
    </source>
</evidence>
<organism evidence="1 2">
    <name type="scientific">Planktothrix serta PCC 8927</name>
    <dbReference type="NCBI Taxonomy" id="671068"/>
    <lineage>
        <taxon>Bacteria</taxon>
        <taxon>Bacillati</taxon>
        <taxon>Cyanobacteriota</taxon>
        <taxon>Cyanophyceae</taxon>
        <taxon>Oscillatoriophycideae</taxon>
        <taxon>Oscillatoriales</taxon>
        <taxon>Microcoleaceae</taxon>
        <taxon>Planktothrix</taxon>
    </lineage>
</organism>
<evidence type="ECO:0000313" key="1">
    <source>
        <dbReference type="EMBL" id="VXD15528.1"/>
    </source>
</evidence>
<dbReference type="Proteomes" id="UP000184550">
    <property type="component" value="Unassembled WGS sequence"/>
</dbReference>
<dbReference type="OrthoDB" id="462559at2"/>